<name>A0A834RE04_SARSC</name>
<dbReference type="InterPro" id="IPR001841">
    <property type="entry name" value="Znf_RING"/>
</dbReference>
<dbReference type="EMBL" id="WVUK01000051">
    <property type="protein sequence ID" value="KAF7494958.1"/>
    <property type="molecule type" value="Genomic_DNA"/>
</dbReference>
<dbReference type="GO" id="GO:0008270">
    <property type="term" value="F:zinc ion binding"/>
    <property type="evidence" value="ECO:0007669"/>
    <property type="project" value="UniProtKB-KW"/>
</dbReference>
<evidence type="ECO:0000313" key="8">
    <source>
        <dbReference type="Proteomes" id="UP000070412"/>
    </source>
</evidence>
<keyword evidence="1 3" id="KW-0479">Metal-binding</keyword>
<evidence type="ECO:0000313" key="6">
    <source>
        <dbReference type="EMBL" id="KAF7494958.1"/>
    </source>
</evidence>
<dbReference type="GO" id="GO:0043022">
    <property type="term" value="F:ribosome binding"/>
    <property type="evidence" value="ECO:0007669"/>
    <property type="project" value="TreeGrafter"/>
</dbReference>
<dbReference type="PANTHER" id="PTHR22938:SF0">
    <property type="entry name" value="E3 UBIQUITIN-PROTEIN LIGASE ZNF598"/>
    <property type="match status" value="1"/>
</dbReference>
<dbReference type="InterPro" id="IPR044288">
    <property type="entry name" value="ZNF598/HEL2"/>
</dbReference>
<evidence type="ECO:0000256" key="4">
    <source>
        <dbReference type="SAM" id="MobiDB-lite"/>
    </source>
</evidence>
<keyword evidence="1 3" id="KW-0863">Zinc-finger</keyword>
<sequence>MSEELFGGDKDKMQSDKKMDDDPSIASDDQQKSNPIETSNQQQNRSKMFDAEIRDIAERFDRVYEDEKNEQDCSLPITTEKPFLLDVYGQECLICLRRFEPCFDLKSILNCGHEFCFECSIRLALCSLPDERKMDTDLHLSPITIDNIVIDDNESHRDSLMRCPICKEKVQSLLVTDQIEDDMSTVVIPEKDPNDTNLWTVFDLFIYSNMAVMDEAINRITFRCLSDHNDCKQIHFKFPYNSSDLERFRNHLREKHNQFICTLCIEKLKQMPYQIEYFDEITYQNHLIEGENSLDGSMVKHRTCLRCESPQNFFDQDSLDEHCRLFH</sequence>
<dbReference type="InterPro" id="IPR013083">
    <property type="entry name" value="Znf_RING/FYVE/PHD"/>
</dbReference>
<evidence type="ECO:0000259" key="5">
    <source>
        <dbReference type="PROSITE" id="PS50089"/>
    </source>
</evidence>
<feature type="compositionally biased region" description="Basic and acidic residues" evidence="4">
    <location>
        <begin position="7"/>
        <end position="21"/>
    </location>
</feature>
<dbReference type="Proteomes" id="UP000070412">
    <property type="component" value="Unassembled WGS sequence"/>
</dbReference>
<evidence type="ECO:0000256" key="3">
    <source>
        <dbReference type="PROSITE-ProRule" id="PRU00175"/>
    </source>
</evidence>
<proteinExistence type="predicted"/>
<dbReference type="PROSITE" id="PS50089">
    <property type="entry name" value="ZF_RING_2"/>
    <property type="match status" value="1"/>
</dbReference>
<protein>
    <recommendedName>
        <fullName evidence="5">RING-type domain-containing protein</fullName>
    </recommendedName>
</protein>
<keyword evidence="2" id="KW-0862">Zinc</keyword>
<dbReference type="GO" id="GO:0016567">
    <property type="term" value="P:protein ubiquitination"/>
    <property type="evidence" value="ECO:0007669"/>
    <property type="project" value="TreeGrafter"/>
</dbReference>
<dbReference type="AlphaFoldDB" id="A0A834RE04"/>
<gene>
    <name evidence="6" type="ORF">SSS_3033</name>
</gene>
<evidence type="ECO:0000256" key="1">
    <source>
        <dbReference type="ARBA" id="ARBA00022771"/>
    </source>
</evidence>
<dbReference type="GO" id="GO:0061630">
    <property type="term" value="F:ubiquitin protein ligase activity"/>
    <property type="evidence" value="ECO:0007669"/>
    <property type="project" value="InterPro"/>
</dbReference>
<evidence type="ECO:0000313" key="7">
    <source>
        <dbReference type="EnsemblMetazoa" id="KAF7494958.1"/>
    </source>
</evidence>
<dbReference type="SMART" id="SM00184">
    <property type="entry name" value="RING"/>
    <property type="match status" value="1"/>
</dbReference>
<dbReference type="EnsemblMetazoa" id="SSS_3033s_mrna">
    <property type="protein sequence ID" value="KAF7494958.1"/>
    <property type="gene ID" value="SSS_3033"/>
</dbReference>
<organism evidence="6">
    <name type="scientific">Sarcoptes scabiei</name>
    <name type="common">Itch mite</name>
    <name type="synonym">Acarus scabiei</name>
    <dbReference type="NCBI Taxonomy" id="52283"/>
    <lineage>
        <taxon>Eukaryota</taxon>
        <taxon>Metazoa</taxon>
        <taxon>Ecdysozoa</taxon>
        <taxon>Arthropoda</taxon>
        <taxon>Chelicerata</taxon>
        <taxon>Arachnida</taxon>
        <taxon>Acari</taxon>
        <taxon>Acariformes</taxon>
        <taxon>Sarcoptiformes</taxon>
        <taxon>Astigmata</taxon>
        <taxon>Psoroptidia</taxon>
        <taxon>Sarcoptoidea</taxon>
        <taxon>Sarcoptidae</taxon>
        <taxon>Sarcoptinae</taxon>
        <taxon>Sarcoptes</taxon>
    </lineage>
</organism>
<feature type="region of interest" description="Disordered" evidence="4">
    <location>
        <begin position="1"/>
        <end position="48"/>
    </location>
</feature>
<dbReference type="Gene3D" id="3.30.40.10">
    <property type="entry name" value="Zinc/RING finger domain, C3HC4 (zinc finger)"/>
    <property type="match status" value="1"/>
</dbReference>
<reference evidence="8" key="1">
    <citation type="journal article" date="2020" name="PLoS Negl. Trop. Dis.">
        <title>High-quality nuclear genome for Sarcoptes scabiei-A critical resource for a neglected parasite.</title>
        <authorList>
            <person name="Korhonen P.K."/>
            <person name="Gasser R.B."/>
            <person name="Ma G."/>
            <person name="Wang T."/>
            <person name="Stroehlein A.J."/>
            <person name="Young N.D."/>
            <person name="Ang C.S."/>
            <person name="Fernando D.D."/>
            <person name="Lu H.C."/>
            <person name="Taylor S."/>
            <person name="Reynolds S.L."/>
            <person name="Mofiz E."/>
            <person name="Najaraj S.H."/>
            <person name="Gowda H."/>
            <person name="Madugundu A."/>
            <person name="Renuse S."/>
            <person name="Holt D."/>
            <person name="Pandey A."/>
            <person name="Papenfuss A.T."/>
            <person name="Fischer K."/>
        </authorList>
    </citation>
    <scope>NUCLEOTIDE SEQUENCE [LARGE SCALE GENOMIC DNA]</scope>
</reference>
<accession>A0A834RE04</accession>
<feature type="compositionally biased region" description="Polar residues" evidence="4">
    <location>
        <begin position="32"/>
        <end position="46"/>
    </location>
</feature>
<dbReference type="PANTHER" id="PTHR22938">
    <property type="entry name" value="ZINC FINGER PROTEIN 598"/>
    <property type="match status" value="1"/>
</dbReference>
<dbReference type="GO" id="GO:0072344">
    <property type="term" value="P:rescue of stalled ribosome"/>
    <property type="evidence" value="ECO:0007669"/>
    <property type="project" value="InterPro"/>
</dbReference>
<reference evidence="6" key="2">
    <citation type="submission" date="2020-01" db="EMBL/GenBank/DDBJ databases">
        <authorList>
            <person name="Korhonen P.K.K."/>
            <person name="Guangxu M.G."/>
            <person name="Wang T.W."/>
            <person name="Stroehlein A.J.S."/>
            <person name="Young N.D."/>
            <person name="Ang C.-S.A."/>
            <person name="Fernando D.W.F."/>
            <person name="Lu H.L."/>
            <person name="Taylor S.T."/>
            <person name="Ehtesham M.E.M."/>
            <person name="Najaraj S.H.N."/>
            <person name="Harsha G.H.G."/>
            <person name="Madugundu A.M."/>
            <person name="Renuse S.R."/>
            <person name="Holt D.H."/>
            <person name="Pandey A.P."/>
            <person name="Papenfuss A.P."/>
            <person name="Gasser R.B.G."/>
            <person name="Fischer K.F."/>
        </authorList>
    </citation>
    <scope>NUCLEOTIDE SEQUENCE</scope>
    <source>
        <strain evidence="6">SSS_KF_BRIS2020</strain>
    </source>
</reference>
<reference evidence="7" key="3">
    <citation type="submission" date="2022-06" db="UniProtKB">
        <authorList>
            <consortium name="EnsemblMetazoa"/>
        </authorList>
    </citation>
    <scope>IDENTIFICATION</scope>
</reference>
<feature type="domain" description="RING-type" evidence="5">
    <location>
        <begin position="92"/>
        <end position="167"/>
    </location>
</feature>
<evidence type="ECO:0000256" key="2">
    <source>
        <dbReference type="ARBA" id="ARBA00022833"/>
    </source>
</evidence>
<dbReference type="OrthoDB" id="3838338at2759"/>
<dbReference type="SUPFAM" id="SSF57850">
    <property type="entry name" value="RING/U-box"/>
    <property type="match status" value="1"/>
</dbReference>
<keyword evidence="8" id="KW-1185">Reference proteome</keyword>